<gene>
    <name evidence="12" type="primary">galE</name>
    <name evidence="12" type="ordered locus">P9515_18321</name>
</gene>
<comment type="subunit">
    <text evidence="10">Homodimer.</text>
</comment>
<dbReference type="Gene3D" id="3.40.50.720">
    <property type="entry name" value="NAD(P)-binding Rossmann-like Domain"/>
    <property type="match status" value="1"/>
</dbReference>
<dbReference type="Pfam" id="PF01370">
    <property type="entry name" value="Epimerase"/>
    <property type="match status" value="1"/>
</dbReference>
<dbReference type="GO" id="GO:0003978">
    <property type="term" value="F:UDP-glucose 4-epimerase activity"/>
    <property type="evidence" value="ECO:0007669"/>
    <property type="project" value="UniProtKB-UniRule"/>
</dbReference>
<evidence type="ECO:0000256" key="8">
    <source>
        <dbReference type="ARBA" id="ARBA00023235"/>
    </source>
</evidence>
<dbReference type="PANTHER" id="PTHR43725:SF53">
    <property type="entry name" value="UDP-ARABINOSE 4-EPIMERASE 1"/>
    <property type="match status" value="1"/>
</dbReference>
<dbReference type="InterPro" id="IPR036291">
    <property type="entry name" value="NAD(P)-bd_dom_sf"/>
</dbReference>
<dbReference type="CDD" id="cd05247">
    <property type="entry name" value="UDP_G4E_1_SDR_e"/>
    <property type="match status" value="1"/>
</dbReference>
<evidence type="ECO:0000256" key="2">
    <source>
        <dbReference type="ARBA" id="ARBA00001911"/>
    </source>
</evidence>
<organism evidence="12 13">
    <name type="scientific">Prochlorococcus marinus (strain MIT 9515)</name>
    <dbReference type="NCBI Taxonomy" id="167542"/>
    <lineage>
        <taxon>Bacteria</taxon>
        <taxon>Bacillati</taxon>
        <taxon>Cyanobacteriota</taxon>
        <taxon>Cyanophyceae</taxon>
        <taxon>Synechococcales</taxon>
        <taxon>Prochlorococcaceae</taxon>
        <taxon>Prochlorococcus</taxon>
    </lineage>
</organism>
<evidence type="ECO:0000259" key="11">
    <source>
        <dbReference type="Pfam" id="PF01370"/>
    </source>
</evidence>
<comment type="similarity">
    <text evidence="4 10">Belongs to the NAD(P)-dependent epimerase/dehydratase family.</text>
</comment>
<dbReference type="NCBIfam" id="TIGR01179">
    <property type="entry name" value="galE"/>
    <property type="match status" value="1"/>
</dbReference>
<dbReference type="EC" id="5.1.3.2" evidence="5 10"/>
<name>A2BZ28_PROM5</name>
<dbReference type="eggNOG" id="COG1087">
    <property type="taxonomic scope" value="Bacteria"/>
</dbReference>
<evidence type="ECO:0000256" key="1">
    <source>
        <dbReference type="ARBA" id="ARBA00000083"/>
    </source>
</evidence>
<feature type="domain" description="NAD-dependent epimerase/dehydratase" evidence="11">
    <location>
        <begin position="4"/>
        <end position="270"/>
    </location>
</feature>
<dbReference type="RefSeq" id="WP_011821124.1">
    <property type="nucleotide sequence ID" value="NC_008817.1"/>
</dbReference>
<proteinExistence type="inferred from homology"/>
<dbReference type="GO" id="GO:0006012">
    <property type="term" value="P:galactose metabolic process"/>
    <property type="evidence" value="ECO:0007669"/>
    <property type="project" value="UniProtKB-UniPathway"/>
</dbReference>
<evidence type="ECO:0000256" key="4">
    <source>
        <dbReference type="ARBA" id="ARBA00007637"/>
    </source>
</evidence>
<keyword evidence="9 10" id="KW-0119">Carbohydrate metabolism</keyword>
<evidence type="ECO:0000256" key="3">
    <source>
        <dbReference type="ARBA" id="ARBA00004947"/>
    </source>
</evidence>
<comment type="pathway">
    <text evidence="3 10">Carbohydrate metabolism; galactose metabolism.</text>
</comment>
<dbReference type="InterPro" id="IPR005886">
    <property type="entry name" value="UDP_G4E"/>
</dbReference>
<dbReference type="AlphaFoldDB" id="A2BZ28"/>
<comment type="catalytic activity">
    <reaction evidence="1 10">
        <text>UDP-alpha-D-glucose = UDP-alpha-D-galactose</text>
        <dbReference type="Rhea" id="RHEA:22168"/>
        <dbReference type="ChEBI" id="CHEBI:58885"/>
        <dbReference type="ChEBI" id="CHEBI:66914"/>
        <dbReference type="EC" id="5.1.3.2"/>
    </reaction>
</comment>
<sequence length="348" mass="38894">MSTVIVAGGAGYIGSHTVRELQNEGFEPIVLDNLVYGHRNIVEDVLAVPLVIGQVGDKPLLKKLFSGEHPLTRGKDIKGIMHFAAYAYVGESVVDPAKYYKNNLVETISLLEALLEDSKKRNSQPIPIVFSSSCATYGIPLEAEIPIIERTPQNPINPYGRSKLMMEKILIDYHKAYELPVSILRYFNAAGADINGDIGEDHNPETHLIPLVLEALSDKEGFLKVNGIDYPTFDGTCIRDYVHVSDLAKAHVLALNKIMNDKSLSIYNLGNGKGYSIMEVIDASKKVTGKEIRILQSKRRQGDPPVLISSPEKAKKELLWKPEFQDLESIIRTAWNWYLFKKKFNSNK</sequence>
<accession>A2BZ28</accession>
<keyword evidence="8 10" id="KW-0413">Isomerase</keyword>
<evidence type="ECO:0000313" key="12">
    <source>
        <dbReference type="EMBL" id="ABM73039.1"/>
    </source>
</evidence>
<dbReference type="UniPathway" id="UPA00214"/>
<evidence type="ECO:0000256" key="5">
    <source>
        <dbReference type="ARBA" id="ARBA00013189"/>
    </source>
</evidence>
<dbReference type="STRING" id="167542.P9515_18321"/>
<dbReference type="Proteomes" id="UP000001589">
    <property type="component" value="Chromosome"/>
</dbReference>
<dbReference type="OrthoDB" id="9801785at2"/>
<dbReference type="InterPro" id="IPR001509">
    <property type="entry name" value="Epimerase_deHydtase"/>
</dbReference>
<evidence type="ECO:0000256" key="9">
    <source>
        <dbReference type="ARBA" id="ARBA00023277"/>
    </source>
</evidence>
<dbReference type="GeneID" id="60201762"/>
<evidence type="ECO:0000256" key="7">
    <source>
        <dbReference type="ARBA" id="ARBA00023027"/>
    </source>
</evidence>
<evidence type="ECO:0000256" key="6">
    <source>
        <dbReference type="ARBA" id="ARBA00018569"/>
    </source>
</evidence>
<dbReference type="HOGENOM" id="CLU_007383_1_10_3"/>
<evidence type="ECO:0000256" key="10">
    <source>
        <dbReference type="RuleBase" id="RU366046"/>
    </source>
</evidence>
<comment type="cofactor">
    <cofactor evidence="2 10">
        <name>NAD(+)</name>
        <dbReference type="ChEBI" id="CHEBI:57540"/>
    </cofactor>
</comment>
<evidence type="ECO:0000313" key="13">
    <source>
        <dbReference type="Proteomes" id="UP000001589"/>
    </source>
</evidence>
<protein>
    <recommendedName>
        <fullName evidence="6 10">UDP-glucose 4-epimerase</fullName>
        <ecNumber evidence="5 10">5.1.3.2</ecNumber>
    </recommendedName>
</protein>
<dbReference type="PANTHER" id="PTHR43725">
    <property type="entry name" value="UDP-GLUCOSE 4-EPIMERASE"/>
    <property type="match status" value="1"/>
</dbReference>
<reference evidence="12 13" key="1">
    <citation type="journal article" date="2007" name="PLoS Genet.">
        <title>Patterns and implications of gene gain and loss in the evolution of Prochlorococcus.</title>
        <authorList>
            <person name="Kettler G.C."/>
            <person name="Martiny A.C."/>
            <person name="Huang K."/>
            <person name="Zucker J."/>
            <person name="Coleman M.L."/>
            <person name="Rodrigue S."/>
            <person name="Chen F."/>
            <person name="Lapidus A."/>
            <person name="Ferriera S."/>
            <person name="Johnson J."/>
            <person name="Steglich C."/>
            <person name="Church G.M."/>
            <person name="Richardson P."/>
            <person name="Chisholm S.W."/>
        </authorList>
    </citation>
    <scope>NUCLEOTIDE SEQUENCE [LARGE SCALE GENOMIC DNA]</scope>
    <source>
        <strain evidence="12 13">MIT 9515</strain>
    </source>
</reference>
<dbReference type="SUPFAM" id="SSF51735">
    <property type="entry name" value="NAD(P)-binding Rossmann-fold domains"/>
    <property type="match status" value="1"/>
</dbReference>
<dbReference type="EMBL" id="CP000552">
    <property type="protein sequence ID" value="ABM73039.1"/>
    <property type="molecule type" value="Genomic_DNA"/>
</dbReference>
<dbReference type="KEGG" id="pmc:P9515_18321"/>
<keyword evidence="7 10" id="KW-0520">NAD</keyword>
<dbReference type="Gene3D" id="3.90.25.10">
    <property type="entry name" value="UDP-galactose 4-epimerase, domain 1"/>
    <property type="match status" value="1"/>
</dbReference>